<evidence type="ECO:0000313" key="7">
    <source>
        <dbReference type="Proteomes" id="UP000198925"/>
    </source>
</evidence>
<dbReference type="NCBIfam" id="TIGR01901">
    <property type="entry name" value="adhes_NPXG"/>
    <property type="match status" value="1"/>
</dbReference>
<dbReference type="GO" id="GO:0005576">
    <property type="term" value="C:extracellular region"/>
    <property type="evidence" value="ECO:0007669"/>
    <property type="project" value="UniProtKB-SubCell"/>
</dbReference>
<dbReference type="PANTHER" id="PTHR12338:SF8">
    <property type="entry name" value="HEME_HEMOPEXIN-BINDING PROTEIN"/>
    <property type="match status" value="1"/>
</dbReference>
<keyword evidence="3 4" id="KW-0732">Signal</keyword>
<dbReference type="EMBL" id="FMZX01000074">
    <property type="protein sequence ID" value="SDE62355.1"/>
    <property type="molecule type" value="Genomic_DNA"/>
</dbReference>
<sequence length="716" mass="69708">MAASGWTCPGLLRAWLLGTTALLPAVGALAQGVAPNALPAGGQVAAGSASIAQSGTTMQVRQTTDRAAINWQSFNIGSNASVNFQQPAAASWTLNRVTGPDPSVIAGRMTANGGIAVVNQSGVVFAQGAQVNVGSLIASAANITNENFMAGRMVFDGAPKPGATVENHGSITVADRGLATLVGPRVGNTGTIRARLGRVALQGAETYSLDLAGDGLLSIDVTQAVRSAGNGTTALVTNSGVIEAKGGSVLISAHAASGLVEDLVRNTGRINADTAAGRRGQVALRAEGGGVRVEGAVQATGRGARQRGGTIEAVATGNVTIARGAVLDASGGAGGGRIAVGVDASSAPGSPSRRSLRTAIEQGATLRANATARGNGGQVLVNSEGQTTMRGAIEARGGAQSGDGGLIEISGKGGFDVAGTVDLSAQAGRRGALLLDPERIVVDSADNIAAPAGDGDTNLLTGGVTPITAAGSSGTLYIAAPVITTLLGAADLTLQADRSITFNAGAGSISNAGTAFSHGLSLTVTAATALATDGIFLNNTDIKAASLNLSSRNGTVAAGTISIGAALTATGDVTIASENVLIGGAVAGNNVTVTAGDTVSNAGVILAHRDLGVTAGGSIRNGQGLLGGAADSAGAWMLAETGRLVVAATAGDVQNLGQMVSTAGTGSAVRAATVLDMSRGGVILLGDARREAAGAGQVAAASVVIGSAGRIVAGSL</sequence>
<protein>
    <submittedName>
        <fullName evidence="6">Filamentous hemagglutinin family N-terminal domain-containing protein</fullName>
    </submittedName>
</protein>
<evidence type="ECO:0000256" key="1">
    <source>
        <dbReference type="ARBA" id="ARBA00004613"/>
    </source>
</evidence>
<evidence type="ECO:0000259" key="5">
    <source>
        <dbReference type="SMART" id="SM00912"/>
    </source>
</evidence>
<dbReference type="AlphaFoldDB" id="A0A1G7EFY8"/>
<feature type="signal peptide" evidence="4">
    <location>
        <begin position="1"/>
        <end position="30"/>
    </location>
</feature>
<organism evidence="6 7">
    <name type="scientific">Belnapia rosea</name>
    <dbReference type="NCBI Taxonomy" id="938405"/>
    <lineage>
        <taxon>Bacteria</taxon>
        <taxon>Pseudomonadati</taxon>
        <taxon>Pseudomonadota</taxon>
        <taxon>Alphaproteobacteria</taxon>
        <taxon>Acetobacterales</taxon>
        <taxon>Roseomonadaceae</taxon>
        <taxon>Belnapia</taxon>
    </lineage>
</organism>
<dbReference type="STRING" id="938405.SAMN02927895_04475"/>
<dbReference type="InterPro" id="IPR011050">
    <property type="entry name" value="Pectin_lyase_fold/virulence"/>
</dbReference>
<keyword evidence="7" id="KW-1185">Reference proteome</keyword>
<gene>
    <name evidence="6" type="ORF">SAMN04487779_10743</name>
</gene>
<dbReference type="PANTHER" id="PTHR12338">
    <property type="entry name" value="AUTOTRANSPORTER"/>
    <property type="match status" value="1"/>
</dbReference>
<evidence type="ECO:0000313" key="6">
    <source>
        <dbReference type="EMBL" id="SDE62355.1"/>
    </source>
</evidence>
<evidence type="ECO:0000256" key="2">
    <source>
        <dbReference type="ARBA" id="ARBA00022525"/>
    </source>
</evidence>
<feature type="domain" description="Filamentous haemagglutinin FhaB/tRNA nuclease CdiA-like TPS" evidence="5">
    <location>
        <begin position="35"/>
        <end position="147"/>
    </location>
</feature>
<dbReference type="InterPro" id="IPR008638">
    <property type="entry name" value="FhaB/CdiA-like_TPS"/>
</dbReference>
<proteinExistence type="predicted"/>
<dbReference type="SUPFAM" id="SSF51126">
    <property type="entry name" value="Pectin lyase-like"/>
    <property type="match status" value="1"/>
</dbReference>
<reference evidence="6 7" key="1">
    <citation type="submission" date="2016-10" db="EMBL/GenBank/DDBJ databases">
        <authorList>
            <person name="de Groot N.N."/>
        </authorList>
    </citation>
    <scope>NUCLEOTIDE SEQUENCE [LARGE SCALE GENOMIC DNA]</scope>
    <source>
        <strain evidence="6 7">CPCC 100156</strain>
    </source>
</reference>
<dbReference type="InterPro" id="IPR050909">
    <property type="entry name" value="Bact_Autotransporter_VF"/>
</dbReference>
<feature type="chain" id="PRO_5011483611" evidence="4">
    <location>
        <begin position="31"/>
        <end position="716"/>
    </location>
</feature>
<evidence type="ECO:0000256" key="4">
    <source>
        <dbReference type="SAM" id="SignalP"/>
    </source>
</evidence>
<dbReference type="InterPro" id="IPR012334">
    <property type="entry name" value="Pectin_lyas_fold"/>
</dbReference>
<dbReference type="Gene3D" id="2.160.20.10">
    <property type="entry name" value="Single-stranded right-handed beta-helix, Pectin lyase-like"/>
    <property type="match status" value="1"/>
</dbReference>
<feature type="non-terminal residue" evidence="6">
    <location>
        <position position="716"/>
    </location>
</feature>
<dbReference type="Pfam" id="PF05860">
    <property type="entry name" value="TPS"/>
    <property type="match status" value="1"/>
</dbReference>
<dbReference type="Proteomes" id="UP000198925">
    <property type="component" value="Unassembled WGS sequence"/>
</dbReference>
<name>A0A1G7EFY8_9PROT</name>
<dbReference type="SMART" id="SM00912">
    <property type="entry name" value="Haemagg_act"/>
    <property type="match status" value="1"/>
</dbReference>
<comment type="subcellular location">
    <subcellularLocation>
        <location evidence="1">Secreted</location>
    </subcellularLocation>
</comment>
<accession>A0A1G7EFY8</accession>
<evidence type="ECO:0000256" key="3">
    <source>
        <dbReference type="ARBA" id="ARBA00022729"/>
    </source>
</evidence>
<keyword evidence="2" id="KW-0964">Secreted</keyword>